<dbReference type="SMART" id="SM01114">
    <property type="entry name" value="CXC"/>
    <property type="match status" value="1"/>
</dbReference>
<evidence type="ECO:0000256" key="2">
    <source>
        <dbReference type="ARBA" id="ARBA00022833"/>
    </source>
</evidence>
<dbReference type="RefSeq" id="XP_014262638.1">
    <property type="nucleotide sequence ID" value="XM_014407152.2"/>
</dbReference>
<dbReference type="GO" id="GO:0008270">
    <property type="term" value="F:zinc ion binding"/>
    <property type="evidence" value="ECO:0007669"/>
    <property type="project" value="UniProtKB-KW"/>
</dbReference>
<keyword evidence="4" id="KW-0158">Chromosome</keyword>
<feature type="compositionally biased region" description="Basic and acidic residues" evidence="5">
    <location>
        <begin position="243"/>
        <end position="260"/>
    </location>
</feature>
<evidence type="ECO:0000256" key="3">
    <source>
        <dbReference type="PROSITE-ProRule" id="PRU00175"/>
    </source>
</evidence>
<dbReference type="PROSITE" id="PS52051">
    <property type="entry name" value="CXC_MSL2"/>
    <property type="match status" value="1"/>
</dbReference>
<dbReference type="GO" id="GO:0072487">
    <property type="term" value="C:MSL complex"/>
    <property type="evidence" value="ECO:0007669"/>
    <property type="project" value="UniProtKB-UniRule"/>
</dbReference>
<feature type="compositionally biased region" description="Basic and acidic residues" evidence="5">
    <location>
        <begin position="204"/>
        <end position="223"/>
    </location>
</feature>
<dbReference type="KEGG" id="clec:106674434"/>
<dbReference type="GeneID" id="106674434"/>
<evidence type="ECO:0000256" key="1">
    <source>
        <dbReference type="ARBA" id="ARBA00022771"/>
    </source>
</evidence>
<dbReference type="EnsemblMetazoa" id="XM_014407152.2">
    <property type="protein sequence ID" value="XP_014262638.1"/>
    <property type="gene ID" value="LOC106674434"/>
</dbReference>
<dbReference type="PANTHER" id="PTHR16048">
    <property type="entry name" value="MSL2-RELATED"/>
    <property type="match status" value="1"/>
</dbReference>
<feature type="compositionally biased region" description="Basic residues" evidence="5">
    <location>
        <begin position="224"/>
        <end position="242"/>
    </location>
</feature>
<evidence type="ECO:0000256" key="4">
    <source>
        <dbReference type="PROSITE-ProRule" id="PRU01396"/>
    </source>
</evidence>
<feature type="domain" description="RING-type" evidence="6">
    <location>
        <begin position="41"/>
        <end position="82"/>
    </location>
</feature>
<dbReference type="GO" id="GO:0061630">
    <property type="term" value="F:ubiquitin protein ligase activity"/>
    <property type="evidence" value="ECO:0007669"/>
    <property type="project" value="InterPro"/>
</dbReference>
<dbReference type="InterPro" id="IPR013083">
    <property type="entry name" value="Znf_RING/FYVE/PHD"/>
</dbReference>
<dbReference type="CDD" id="cd16522">
    <property type="entry name" value="RING-HC_MSL2"/>
    <property type="match status" value="1"/>
</dbReference>
<organism evidence="8 9">
    <name type="scientific">Cimex lectularius</name>
    <name type="common">Bed bug</name>
    <name type="synonym">Acanthia lectularia</name>
    <dbReference type="NCBI Taxonomy" id="79782"/>
    <lineage>
        <taxon>Eukaryota</taxon>
        <taxon>Metazoa</taxon>
        <taxon>Ecdysozoa</taxon>
        <taxon>Arthropoda</taxon>
        <taxon>Hexapoda</taxon>
        <taxon>Insecta</taxon>
        <taxon>Pterygota</taxon>
        <taxon>Neoptera</taxon>
        <taxon>Paraneoptera</taxon>
        <taxon>Hemiptera</taxon>
        <taxon>Heteroptera</taxon>
        <taxon>Panheteroptera</taxon>
        <taxon>Cimicomorpha</taxon>
        <taxon>Cimicidae</taxon>
        <taxon>Cimex</taxon>
    </lineage>
</organism>
<dbReference type="Pfam" id="PF16685">
    <property type="entry name" value="zf-RING_10"/>
    <property type="match status" value="1"/>
</dbReference>
<dbReference type="CTD" id="33565"/>
<dbReference type="PANTHER" id="PTHR16048:SF3">
    <property type="entry name" value="E3 UBIQUITIN-PROTEIN LIGASE MSL2"/>
    <property type="match status" value="1"/>
</dbReference>
<dbReference type="SUPFAM" id="SSF57850">
    <property type="entry name" value="RING/U-box"/>
    <property type="match status" value="1"/>
</dbReference>
<keyword evidence="1 3" id="KW-0479">Metal-binding</keyword>
<dbReference type="Proteomes" id="UP000494040">
    <property type="component" value="Unassembled WGS sequence"/>
</dbReference>
<evidence type="ECO:0000313" key="8">
    <source>
        <dbReference type="EnsemblMetazoa" id="XP_014262638.1"/>
    </source>
</evidence>
<dbReference type="OMA" id="CEYVACT"/>
<proteinExistence type="inferred from homology"/>
<comment type="similarity">
    <text evidence="4">Belongs to the MSL2 family.</text>
</comment>
<dbReference type="InterPro" id="IPR032043">
    <property type="entry name" value="Msl2_Znf-RING"/>
</dbReference>
<keyword evidence="9" id="KW-1185">Reference proteome</keyword>
<reference evidence="8" key="1">
    <citation type="submission" date="2022-01" db="UniProtKB">
        <authorList>
            <consortium name="EnsemblMetazoa"/>
        </authorList>
    </citation>
    <scope>IDENTIFICATION</scope>
</reference>
<evidence type="ECO:0000259" key="6">
    <source>
        <dbReference type="PROSITE" id="PS50089"/>
    </source>
</evidence>
<keyword evidence="4" id="KW-0539">Nucleus</keyword>
<dbReference type="InterPro" id="IPR032049">
    <property type="entry name" value="Msl2-CXC"/>
</dbReference>
<dbReference type="Pfam" id="PF16682">
    <property type="entry name" value="MSL2-CXC"/>
    <property type="match status" value="1"/>
</dbReference>
<dbReference type="InterPro" id="IPR033467">
    <property type="entry name" value="Tesmin/TSO1-like_CXC"/>
</dbReference>
<feature type="domain" description="CXC MSL2-type" evidence="7">
    <location>
        <begin position="292"/>
        <end position="341"/>
    </location>
</feature>
<keyword evidence="2" id="KW-0862">Zinc</keyword>
<dbReference type="PROSITE" id="PS50089">
    <property type="entry name" value="ZF_RING_2"/>
    <property type="match status" value="1"/>
</dbReference>
<feature type="region of interest" description="Disordered" evidence="5">
    <location>
        <begin position="204"/>
        <end position="281"/>
    </location>
</feature>
<name>A0A8I6TLM0_CIMLE</name>
<dbReference type="GO" id="GO:0016567">
    <property type="term" value="P:protein ubiquitination"/>
    <property type="evidence" value="ECO:0007669"/>
    <property type="project" value="TreeGrafter"/>
</dbReference>
<evidence type="ECO:0008006" key="10">
    <source>
        <dbReference type="Google" id="ProtNLM"/>
    </source>
</evidence>
<evidence type="ECO:0000259" key="7">
    <source>
        <dbReference type="PROSITE" id="PS52051"/>
    </source>
</evidence>
<evidence type="ECO:0000256" key="5">
    <source>
        <dbReference type="SAM" id="MobiDB-lite"/>
    </source>
</evidence>
<keyword evidence="1 3" id="KW-0863">Zinc-finger</keyword>
<accession>A0A8I6TLM0</accession>
<protein>
    <recommendedName>
        <fullName evidence="10">RING-type domain-containing protein</fullName>
    </recommendedName>
</protein>
<sequence>MNATNLYVSTSRIIFSAKADDPSTWADLHGLFSGLRQSLSCTVCGELLVEPYTPTETTCQHHVCRSCKGGKKKLNPSCSWCKDYAKYVENVQLRTLLQCYKKLCLYLGCSEVYRMLVAEPAGGGDHFRRLVKEGSLFKDDFQIPTDSLSAKLILNPCKSASTQTNLDGRDERAKNDLIINGRSPTYSVICADDGNRLTIKRTEKGVNNVDKRNGKTASKDKIVRGRKRRQGRSLSRLKKGRRTGRERVDAKIHEMRKRSQDQTNVNRPRKRRPHEENLSTKVNKVRKRSVFTKPPTCKCGVQDHCKGSCRGYRCPCYSADKSCYDCGCLGCKNPRGASLNKASPTGVVENSRIKEENQNLVK</sequence>
<dbReference type="InterPro" id="IPR001841">
    <property type="entry name" value="Znf_RING"/>
</dbReference>
<dbReference type="OrthoDB" id="10012174at2759"/>
<dbReference type="Gene3D" id="3.30.40.10">
    <property type="entry name" value="Zinc/RING finger domain, C3HC4 (zinc finger)"/>
    <property type="match status" value="1"/>
</dbReference>
<evidence type="ECO:0000313" key="9">
    <source>
        <dbReference type="Proteomes" id="UP000494040"/>
    </source>
</evidence>
<dbReference type="AlphaFoldDB" id="A0A8I6TLM0"/>
<dbReference type="InterPro" id="IPR037922">
    <property type="entry name" value="MSL2"/>
</dbReference>